<proteinExistence type="predicted"/>
<evidence type="ECO:0000313" key="1">
    <source>
        <dbReference type="EMBL" id="KAK8964624.1"/>
    </source>
</evidence>
<dbReference type="Proteomes" id="UP001412067">
    <property type="component" value="Unassembled WGS sequence"/>
</dbReference>
<reference evidence="1 2" key="1">
    <citation type="journal article" date="2022" name="Nat. Plants">
        <title>Genomes of leafy and leafless Platanthera orchids illuminate the evolution of mycoheterotrophy.</title>
        <authorList>
            <person name="Li M.H."/>
            <person name="Liu K.W."/>
            <person name="Li Z."/>
            <person name="Lu H.C."/>
            <person name="Ye Q.L."/>
            <person name="Zhang D."/>
            <person name="Wang J.Y."/>
            <person name="Li Y.F."/>
            <person name="Zhong Z.M."/>
            <person name="Liu X."/>
            <person name="Yu X."/>
            <person name="Liu D.K."/>
            <person name="Tu X.D."/>
            <person name="Liu B."/>
            <person name="Hao Y."/>
            <person name="Liao X.Y."/>
            <person name="Jiang Y.T."/>
            <person name="Sun W.H."/>
            <person name="Chen J."/>
            <person name="Chen Y.Q."/>
            <person name="Ai Y."/>
            <person name="Zhai J.W."/>
            <person name="Wu S.S."/>
            <person name="Zhou Z."/>
            <person name="Hsiao Y.Y."/>
            <person name="Wu W.L."/>
            <person name="Chen Y.Y."/>
            <person name="Lin Y.F."/>
            <person name="Hsu J.L."/>
            <person name="Li C.Y."/>
            <person name="Wang Z.W."/>
            <person name="Zhao X."/>
            <person name="Zhong W.Y."/>
            <person name="Ma X.K."/>
            <person name="Ma L."/>
            <person name="Huang J."/>
            <person name="Chen G.Z."/>
            <person name="Huang M.Z."/>
            <person name="Huang L."/>
            <person name="Peng D.H."/>
            <person name="Luo Y.B."/>
            <person name="Zou S.Q."/>
            <person name="Chen S.P."/>
            <person name="Lan S."/>
            <person name="Tsai W.C."/>
            <person name="Van de Peer Y."/>
            <person name="Liu Z.J."/>
        </authorList>
    </citation>
    <scope>NUCLEOTIDE SEQUENCE [LARGE SCALE GENOMIC DNA]</scope>
    <source>
        <strain evidence="1">Lor288</strain>
    </source>
</reference>
<protein>
    <submittedName>
        <fullName evidence="1">Uncharacterized protein</fullName>
    </submittedName>
</protein>
<dbReference type="EMBL" id="JBBWWR010000006">
    <property type="protein sequence ID" value="KAK8964624.1"/>
    <property type="molecule type" value="Genomic_DNA"/>
</dbReference>
<comment type="caution">
    <text evidence="1">The sequence shown here is derived from an EMBL/GenBank/DDBJ whole genome shotgun (WGS) entry which is preliminary data.</text>
</comment>
<keyword evidence="2" id="KW-1185">Reference proteome</keyword>
<gene>
    <name evidence="1" type="ORF">KSP40_PGU001622</name>
</gene>
<accession>A0ABR2MM22</accession>
<name>A0ABR2MM22_9ASPA</name>
<sequence>MAAQSGRPRGRSIRAVRAAGLRAGACKQNRAQTCAWPDYARERTTRLLESTCTVRRARAHARARSRAMRKLGCTCAALRLHNSVHAPKGDIISRILSAESSGVSTRYHFPLLLELPSSASPRSFLRAPDYVPESNPNTCFLSDFRQVLFFSSSSPTSAPDSVLELKHNACFHFEQPVSLPSPLASAPDYVPESNPNTCFPSGKLFFLVFFQSPLF</sequence>
<organism evidence="1 2">
    <name type="scientific">Platanthera guangdongensis</name>
    <dbReference type="NCBI Taxonomy" id="2320717"/>
    <lineage>
        <taxon>Eukaryota</taxon>
        <taxon>Viridiplantae</taxon>
        <taxon>Streptophyta</taxon>
        <taxon>Embryophyta</taxon>
        <taxon>Tracheophyta</taxon>
        <taxon>Spermatophyta</taxon>
        <taxon>Magnoliopsida</taxon>
        <taxon>Liliopsida</taxon>
        <taxon>Asparagales</taxon>
        <taxon>Orchidaceae</taxon>
        <taxon>Orchidoideae</taxon>
        <taxon>Orchideae</taxon>
        <taxon>Orchidinae</taxon>
        <taxon>Platanthera</taxon>
    </lineage>
</organism>
<evidence type="ECO:0000313" key="2">
    <source>
        <dbReference type="Proteomes" id="UP001412067"/>
    </source>
</evidence>